<feature type="domain" description="Proline dehydrogenase PutA" evidence="9">
    <location>
        <begin position="61"/>
        <end position="158"/>
    </location>
</feature>
<dbReference type="Gene3D" id="1.20.5.460">
    <property type="entry name" value="Single helix bin"/>
    <property type="match status" value="1"/>
</dbReference>
<dbReference type="RefSeq" id="WP_194116629.1">
    <property type="nucleotide sequence ID" value="NZ_JADFUA010000007.1"/>
</dbReference>
<dbReference type="Pfam" id="PF14850">
    <property type="entry name" value="Pro_dh-DNA_bdg"/>
    <property type="match status" value="1"/>
</dbReference>
<dbReference type="InterPro" id="IPR015590">
    <property type="entry name" value="Aldehyde_DH_dom"/>
</dbReference>
<dbReference type="InterPro" id="IPR050485">
    <property type="entry name" value="Proline_metab_enzyme"/>
</dbReference>
<evidence type="ECO:0000256" key="2">
    <source>
        <dbReference type="ARBA" id="ARBA00023002"/>
    </source>
</evidence>
<dbReference type="SUPFAM" id="SSF81935">
    <property type="entry name" value="N-terminal domain of bifunctional PutA protein"/>
    <property type="match status" value="1"/>
</dbReference>
<organism evidence="10 11">
    <name type="scientific">Chitinilyticum piscinae</name>
    <dbReference type="NCBI Taxonomy" id="2866724"/>
    <lineage>
        <taxon>Bacteria</taxon>
        <taxon>Pseudomonadati</taxon>
        <taxon>Pseudomonadota</taxon>
        <taxon>Betaproteobacteria</taxon>
        <taxon>Neisseriales</taxon>
        <taxon>Chitinibacteraceae</taxon>
        <taxon>Chitinilyticum</taxon>
    </lineage>
</organism>
<evidence type="ECO:0000256" key="4">
    <source>
        <dbReference type="ARBA" id="ARBA00048142"/>
    </source>
</evidence>
<dbReference type="InterPro" id="IPR016161">
    <property type="entry name" value="Ald_DH/histidinol_DH"/>
</dbReference>
<dbReference type="GO" id="GO:0003842">
    <property type="term" value="F:L-glutamate gamma-semialdehyde dehydrogenase activity"/>
    <property type="evidence" value="ECO:0007669"/>
    <property type="project" value="UniProtKB-UniRule"/>
</dbReference>
<keyword evidence="5" id="KW-0642">Proline metabolism</keyword>
<dbReference type="SUPFAM" id="SSF53720">
    <property type="entry name" value="ALDH-like"/>
    <property type="match status" value="1"/>
</dbReference>
<comment type="catalytic activity">
    <reaction evidence="4 5">
        <text>L-glutamate 5-semialdehyde + NAD(+) + H2O = L-glutamate + NADH + 2 H(+)</text>
        <dbReference type="Rhea" id="RHEA:30235"/>
        <dbReference type="ChEBI" id="CHEBI:15377"/>
        <dbReference type="ChEBI" id="CHEBI:15378"/>
        <dbReference type="ChEBI" id="CHEBI:29985"/>
        <dbReference type="ChEBI" id="CHEBI:57540"/>
        <dbReference type="ChEBI" id="CHEBI:57945"/>
        <dbReference type="ChEBI" id="CHEBI:58066"/>
        <dbReference type="EC" id="1.2.1.88"/>
    </reaction>
</comment>
<comment type="similarity">
    <text evidence="5">In the C-terminal section; belongs to the aldehyde dehydrogenase family.</text>
</comment>
<dbReference type="Pfam" id="PF00171">
    <property type="entry name" value="Aldedh"/>
    <property type="match status" value="1"/>
</dbReference>
<reference evidence="10 11" key="1">
    <citation type="submission" date="2020-10" db="EMBL/GenBank/DDBJ databases">
        <title>The genome sequence of Chitinilyticum litopenaei 4Y14.</title>
        <authorList>
            <person name="Liu Y."/>
        </authorList>
    </citation>
    <scope>NUCLEOTIDE SEQUENCE [LARGE SCALE GENOMIC DNA]</scope>
    <source>
        <strain evidence="10 11">4Y14</strain>
    </source>
</reference>
<dbReference type="EC" id="1.5.5.2" evidence="5"/>
<dbReference type="Gene3D" id="3.40.309.10">
    <property type="entry name" value="Aldehyde Dehydrogenase, Chain A, domain 2"/>
    <property type="match status" value="1"/>
</dbReference>
<gene>
    <name evidence="10" type="primary">putA</name>
    <name evidence="10" type="ORF">INR99_12185</name>
</gene>
<comment type="catalytic activity">
    <reaction evidence="5">
        <text>L-proline + a quinone = (S)-1-pyrroline-5-carboxylate + a quinol + H(+)</text>
        <dbReference type="Rhea" id="RHEA:23784"/>
        <dbReference type="ChEBI" id="CHEBI:15378"/>
        <dbReference type="ChEBI" id="CHEBI:17388"/>
        <dbReference type="ChEBI" id="CHEBI:24646"/>
        <dbReference type="ChEBI" id="CHEBI:60039"/>
        <dbReference type="ChEBI" id="CHEBI:132124"/>
        <dbReference type="EC" id="1.5.5.2"/>
    </reaction>
</comment>
<dbReference type="InterPro" id="IPR005933">
    <property type="entry name" value="PutA_C"/>
</dbReference>
<keyword evidence="5" id="KW-0285">Flavoprotein</keyword>
<keyword evidence="5" id="KW-0805">Transcription regulation</keyword>
<comment type="cofactor">
    <cofactor evidence="5">
        <name>FAD</name>
        <dbReference type="ChEBI" id="CHEBI:57692"/>
    </cofactor>
</comment>
<evidence type="ECO:0000259" key="9">
    <source>
        <dbReference type="Pfam" id="PF14850"/>
    </source>
</evidence>
<feature type="domain" description="Proline dehydrogenase" evidence="8">
    <location>
        <begin position="168"/>
        <end position="456"/>
    </location>
</feature>
<dbReference type="GO" id="GO:0003677">
    <property type="term" value="F:DNA binding"/>
    <property type="evidence" value="ECO:0007669"/>
    <property type="project" value="UniProtKB-KW"/>
</dbReference>
<dbReference type="InterPro" id="IPR016162">
    <property type="entry name" value="Ald_DH_N"/>
</dbReference>
<comment type="pathway">
    <text evidence="1 5">Amino-acid degradation; L-proline degradation into L-glutamate; L-glutamate from L-proline: step 2/2.</text>
</comment>
<proteinExistence type="inferred from homology"/>
<dbReference type="InterPro" id="IPR016163">
    <property type="entry name" value="Ald_DH_C"/>
</dbReference>
<dbReference type="NCBIfam" id="TIGR01238">
    <property type="entry name" value="D1pyr5carbox3"/>
    <property type="match status" value="1"/>
</dbReference>
<feature type="active site" evidence="6">
    <location>
        <position position="774"/>
    </location>
</feature>
<sequence>MPSHSKLADLERYLQQDEATLVRYLQQNLPTHSPESIEERRILGNTLTSELGKARRHAGGIDALLAEFPLSSPEGRALLELTEALPRIPDQHTQDLLIREKLQQSNWRGRKGSNSPWLVRLASWALQHARDWSASSAGETLVRPALKLAIEQLGEQFVIAEDIHTALLRRKNDFLYSFDMLGEAALGYADADRYFASYRDAIAAVGTAANGSGARMGPGISVKLSALHPRYHPLQRDEVFAELLPRLLELATQARDADIGLTIDAEESERLLLSLELFEKLALSPALQHWDGLGLAVQAYQTRAPGVIDWVIQLAHRRGTPLMLRLVKGAYWDSEIKRAQQLALPGYPVFTRKAHTDLCYEFCALRLLQAQDWIYPQFATHNAHTIAMIRQHADPLQDYEFQALFGMGETLYRLLPQHDIPVPCRLYAPVGEQASLLPYLVRRLLENGANTSFLHQLHQSEADEPTGTSLPAPDRLFAGRRTAAMLDLNRPQQLAALLDACEHDAPHHLSAAPLLAQGYPEGYKSETAFNPADEADTLGSITISSAQDLGQALALAATPPNTRQAAETASWLEKTADLLVEQQARLIQLLIREAGKTLANALAEWREAIDFCRYYALQARGNWPDAPLCPLGTLVVISPWNFPLAILTGQIAAALATGNRVLAKPAPQTPLIATTLVHLLHQAGVPREQLQLLPGDGETGAALCSDPRIAGVLFTGSLATAQAIRRTLAASPARRLLIAETGGVNALFVDSSAHLDQVVAQVMESAFDSAGQRCSALRLLCVQDDVADLLWERLCAALQTLVLGDPWRLDCDVGPVIDAAARQRLEGCISTLLSRSLRSCQLAVPLDCATGYFVPPTLLEINEADLPASEIFGPLLCLLRYRRDDRPRLLGRLRLSGYGLTMGIATRLASEADAIIATSHIGNYYVNRNQIGAIVESQPFGGTGRSGTGPKAGGPWLLWQLVQDGSPPMPQARWHAPQGLQVLLDLELDFTEREQLGALFARYPALGADEALPDRPGCTGERNRYGHRPAGKLFCTASNTTELLHQIGAALATGNQPLVSDCEQHRRWQQHLPALLLTADAHPEHLGAVLASTSDYTAREHQWAHTARDLVPVIAPGNDGCYPWHRLRHEYCITINTAAIGGNTELLGQSAGQMPD</sequence>
<keyword evidence="3 5" id="KW-0520">NAD</keyword>
<keyword evidence="11" id="KW-1185">Reference proteome</keyword>
<evidence type="ECO:0000259" key="7">
    <source>
        <dbReference type="Pfam" id="PF00171"/>
    </source>
</evidence>
<dbReference type="GO" id="GO:0003700">
    <property type="term" value="F:DNA-binding transcription factor activity"/>
    <property type="evidence" value="ECO:0007669"/>
    <property type="project" value="InterPro"/>
</dbReference>
<dbReference type="Pfam" id="PF01619">
    <property type="entry name" value="Pro_dh"/>
    <property type="match status" value="1"/>
</dbReference>
<comment type="similarity">
    <text evidence="5">In the N-terminal section; belongs to the proline dehydrogenase family.</text>
</comment>
<accession>A0A8J7G176</accession>
<dbReference type="Gene3D" id="3.40.605.10">
    <property type="entry name" value="Aldehyde Dehydrogenase, Chain A, domain 1"/>
    <property type="match status" value="1"/>
</dbReference>
<keyword evidence="5" id="KW-0678">Repressor</keyword>
<dbReference type="GO" id="GO:0009898">
    <property type="term" value="C:cytoplasmic side of plasma membrane"/>
    <property type="evidence" value="ECO:0007669"/>
    <property type="project" value="TreeGrafter"/>
</dbReference>
<dbReference type="PANTHER" id="PTHR42862:SF1">
    <property type="entry name" value="DELTA-1-PYRROLINE-5-CARBOXYLATE DEHYDROGENASE 2, ISOFORM A-RELATED"/>
    <property type="match status" value="1"/>
</dbReference>
<dbReference type="Proteomes" id="UP000604481">
    <property type="component" value="Unassembled WGS sequence"/>
</dbReference>
<dbReference type="InterPro" id="IPR025703">
    <property type="entry name" value="Bifunct_PutA"/>
</dbReference>
<evidence type="ECO:0000313" key="10">
    <source>
        <dbReference type="EMBL" id="MBE9610100.1"/>
    </source>
</evidence>
<dbReference type="NCBIfam" id="NF008869">
    <property type="entry name" value="PRK11904.1"/>
    <property type="match status" value="1"/>
</dbReference>
<dbReference type="EMBL" id="JADFUA010000007">
    <property type="protein sequence ID" value="MBE9610100.1"/>
    <property type="molecule type" value="Genomic_DNA"/>
</dbReference>
<feature type="active site" evidence="6">
    <location>
        <position position="740"/>
    </location>
</feature>
<keyword evidence="5" id="KW-0274">FAD</keyword>
<keyword evidence="5" id="KW-0804">Transcription</keyword>
<dbReference type="PANTHER" id="PTHR42862">
    <property type="entry name" value="DELTA-1-PYRROLINE-5-CARBOXYLATE DEHYDROGENASE 1, ISOFORM A-RELATED"/>
    <property type="match status" value="1"/>
</dbReference>
<dbReference type="InterPro" id="IPR002872">
    <property type="entry name" value="Proline_DH_dom"/>
</dbReference>
<dbReference type="Gene3D" id="3.20.20.220">
    <property type="match status" value="1"/>
</dbReference>
<evidence type="ECO:0000256" key="6">
    <source>
        <dbReference type="PIRSR" id="PIRSR000197-1"/>
    </source>
</evidence>
<evidence type="ECO:0000256" key="5">
    <source>
        <dbReference type="PIRNR" id="PIRNR000197"/>
    </source>
</evidence>
<dbReference type="PROSITE" id="PS00070">
    <property type="entry name" value="ALDEHYDE_DEHYDR_CYS"/>
    <property type="match status" value="1"/>
</dbReference>
<evidence type="ECO:0000259" key="8">
    <source>
        <dbReference type="Pfam" id="PF01619"/>
    </source>
</evidence>
<protein>
    <recommendedName>
        <fullName evidence="5">Bifunctional protein PutA</fullName>
    </recommendedName>
    <domain>
        <recommendedName>
            <fullName evidence="5">Proline dehydrogenase</fullName>
            <ecNumber evidence="5">1.5.5.2</ecNumber>
        </recommendedName>
        <alternativeName>
            <fullName evidence="5">Proline oxidase</fullName>
        </alternativeName>
    </domain>
    <domain>
        <recommendedName>
            <fullName evidence="5">Delta-1-pyrroline-5-carboxylate dehydrogenase</fullName>
            <shortName evidence="5">P5C dehydrogenase</shortName>
            <ecNumber evidence="5">1.2.1.88</ecNumber>
        </recommendedName>
        <alternativeName>
            <fullName evidence="5">L-glutamate gamma-semialdehyde dehydrogenase</fullName>
        </alternativeName>
    </domain>
</protein>
<dbReference type="AlphaFoldDB" id="A0A8J7G176"/>
<feature type="domain" description="Aldehyde dehydrogenase" evidence="7">
    <location>
        <begin position="527"/>
        <end position="958"/>
    </location>
</feature>
<comment type="caution">
    <text evidence="10">The sequence shown here is derived from an EMBL/GenBank/DDBJ whole genome shotgun (WGS) entry which is preliminary data.</text>
</comment>
<dbReference type="PIRSF" id="PIRSF000197">
    <property type="entry name" value="Bifunct_PutA"/>
    <property type="match status" value="1"/>
</dbReference>
<evidence type="ECO:0000256" key="1">
    <source>
        <dbReference type="ARBA" id="ARBA00004786"/>
    </source>
</evidence>
<dbReference type="InterPro" id="IPR016160">
    <property type="entry name" value="Ald_DH_CS_CYS"/>
</dbReference>
<dbReference type="UniPathway" id="UPA00261">
    <property type="reaction ID" value="UER00373"/>
</dbReference>
<dbReference type="InterPro" id="IPR029041">
    <property type="entry name" value="FAD-linked_oxidoreductase-like"/>
</dbReference>
<dbReference type="InterPro" id="IPR024082">
    <property type="entry name" value="PRODH_PutA_dom_II"/>
</dbReference>
<dbReference type="GO" id="GO:0010133">
    <property type="term" value="P:L-proline catabolic process to L-glutamate"/>
    <property type="evidence" value="ECO:0007669"/>
    <property type="project" value="UniProtKB-UniRule"/>
</dbReference>
<dbReference type="InterPro" id="IPR024089">
    <property type="entry name" value="PRODH_PutA_dom_I/II"/>
</dbReference>
<comment type="pathway">
    <text evidence="5">Amino-acid degradation; L-proline degradation into L-glutamate; L-glutamate from L-proline: step 1/2.</text>
</comment>
<keyword evidence="2 5" id="KW-0560">Oxidoreductase</keyword>
<evidence type="ECO:0000313" key="11">
    <source>
        <dbReference type="Proteomes" id="UP000604481"/>
    </source>
</evidence>
<name>A0A8J7G176_9NEIS</name>
<dbReference type="GO" id="GO:0004657">
    <property type="term" value="F:proline dehydrogenase activity"/>
    <property type="evidence" value="ECO:0007669"/>
    <property type="project" value="UniProtKB-UniRule"/>
</dbReference>
<evidence type="ECO:0000256" key="3">
    <source>
        <dbReference type="ARBA" id="ARBA00023027"/>
    </source>
</evidence>
<dbReference type="SUPFAM" id="SSF51730">
    <property type="entry name" value="FAD-linked oxidoreductase"/>
    <property type="match status" value="1"/>
</dbReference>
<dbReference type="EC" id="1.2.1.88" evidence="5"/>
<keyword evidence="5" id="KW-0238">DNA-binding</keyword>
<comment type="function">
    <text evidence="5">Oxidizes proline to glutamate for use as a carbon and nitrogen source.</text>
</comment>